<dbReference type="InterPro" id="IPR001279">
    <property type="entry name" value="Metallo-B-lactamas"/>
</dbReference>
<dbReference type="EMBL" id="CP076134">
    <property type="protein sequence ID" value="QWG11044.1"/>
    <property type="molecule type" value="Genomic_DNA"/>
</dbReference>
<dbReference type="InterPro" id="IPR036866">
    <property type="entry name" value="RibonucZ/Hydroxyglut_hydro"/>
</dbReference>
<protein>
    <submittedName>
        <fullName evidence="2">MBL fold metallo-hydrolase</fullName>
    </submittedName>
</protein>
<organism evidence="2 3">
    <name type="scientific">Bradyrhizobium sediminis</name>
    <dbReference type="NCBI Taxonomy" id="2840469"/>
    <lineage>
        <taxon>Bacteria</taxon>
        <taxon>Pseudomonadati</taxon>
        <taxon>Pseudomonadota</taxon>
        <taxon>Alphaproteobacteria</taxon>
        <taxon>Hyphomicrobiales</taxon>
        <taxon>Nitrobacteraceae</taxon>
        <taxon>Bradyrhizobium</taxon>
    </lineage>
</organism>
<dbReference type="Gene3D" id="3.60.15.10">
    <property type="entry name" value="Ribonuclease Z/Hydroxyacylglutathione hydrolase-like"/>
    <property type="match status" value="1"/>
</dbReference>
<evidence type="ECO:0000259" key="1">
    <source>
        <dbReference type="Pfam" id="PF12706"/>
    </source>
</evidence>
<sequence>MTLTLTVLGCGSSAGVPRPALGWGACDPGNPKNRRRRCSLLAERVSEGGITRIVIDTAPDLREQLIDANVDHIDAVFLTHEHADQTHGIDDLRSVVMHQRRRIPVYLNRSTADHVLLRFSYCFVTPPGSEYPPILDQHGIEAGESRTVEGRGGAVTLSAFLLQHGNIQALGYRIGDAAYTPDLSDIPAESWPFLKDLDLWIIDGLRYAGHPSHFSVNDALAWIDRFKPRRAVITNMHSDLDYEVLRQSLPKGVIPAYDGLRLTVEQTGWSGCELSIGCPSDPDRGN</sequence>
<dbReference type="CDD" id="cd16279">
    <property type="entry name" value="metallo-hydrolase-like_MBL-fold"/>
    <property type="match status" value="1"/>
</dbReference>
<feature type="domain" description="Metallo-beta-lactamase" evidence="1">
    <location>
        <begin position="51"/>
        <end position="234"/>
    </location>
</feature>
<dbReference type="RefSeq" id="WP_215619955.1">
    <property type="nucleotide sequence ID" value="NZ_CP076134.1"/>
</dbReference>
<dbReference type="PANTHER" id="PTHR42663:SF6">
    <property type="entry name" value="HYDROLASE C777.06C-RELATED"/>
    <property type="match status" value="1"/>
</dbReference>
<accession>A0A975NB82</accession>
<dbReference type="SUPFAM" id="SSF56281">
    <property type="entry name" value="Metallo-hydrolase/oxidoreductase"/>
    <property type="match status" value="1"/>
</dbReference>
<gene>
    <name evidence="2" type="ORF">KMZ29_14780</name>
</gene>
<proteinExistence type="predicted"/>
<dbReference type="AlphaFoldDB" id="A0A975NB82"/>
<name>A0A975NB82_9BRAD</name>
<evidence type="ECO:0000313" key="2">
    <source>
        <dbReference type="EMBL" id="QWG11044.1"/>
    </source>
</evidence>
<evidence type="ECO:0000313" key="3">
    <source>
        <dbReference type="Proteomes" id="UP000680839"/>
    </source>
</evidence>
<dbReference type="PANTHER" id="PTHR42663">
    <property type="entry name" value="HYDROLASE C777.06C-RELATED-RELATED"/>
    <property type="match status" value="1"/>
</dbReference>
<reference evidence="2" key="1">
    <citation type="submission" date="2021-06" db="EMBL/GenBank/DDBJ databases">
        <title>Bradyrhizobium sp. S2-20-1 Genome sequencing.</title>
        <authorList>
            <person name="Jin L."/>
        </authorList>
    </citation>
    <scope>NUCLEOTIDE SEQUENCE</scope>
    <source>
        <strain evidence="2">S2-20-1</strain>
    </source>
</reference>
<dbReference type="Proteomes" id="UP000680839">
    <property type="component" value="Chromosome"/>
</dbReference>
<dbReference type="Pfam" id="PF12706">
    <property type="entry name" value="Lactamase_B_2"/>
    <property type="match status" value="1"/>
</dbReference>